<evidence type="ECO:0000313" key="2">
    <source>
        <dbReference type="Proteomes" id="UP000000305"/>
    </source>
</evidence>
<accession>E9GRJ4</accession>
<dbReference type="Proteomes" id="UP000000305">
    <property type="component" value="Unassembled WGS sequence"/>
</dbReference>
<sequence>MSQKTHNLFFPFPLMGKWCYNRQLQKPPLDGAALLSFMFPSLSADEVSCLLHSRVPAKTRKLDPFRLKIRPAIKLTQESLILFAGVVGDYLIDFDGSTVGCRGRSFARHNFDKCPRSWLIVGPSSLMKLVFSRANEKTKGWERKKGEL</sequence>
<reference evidence="1 2" key="1">
    <citation type="journal article" date="2011" name="Science">
        <title>The ecoresponsive genome of Daphnia pulex.</title>
        <authorList>
            <person name="Colbourne J.K."/>
            <person name="Pfrender M.E."/>
            <person name="Gilbert D."/>
            <person name="Thomas W.K."/>
            <person name="Tucker A."/>
            <person name="Oakley T.H."/>
            <person name="Tokishita S."/>
            <person name="Aerts A."/>
            <person name="Arnold G.J."/>
            <person name="Basu M.K."/>
            <person name="Bauer D.J."/>
            <person name="Caceres C.E."/>
            <person name="Carmel L."/>
            <person name="Casola C."/>
            <person name="Choi J.H."/>
            <person name="Detter J.C."/>
            <person name="Dong Q."/>
            <person name="Dusheyko S."/>
            <person name="Eads B.D."/>
            <person name="Frohlich T."/>
            <person name="Geiler-Samerotte K.A."/>
            <person name="Gerlach D."/>
            <person name="Hatcher P."/>
            <person name="Jogdeo S."/>
            <person name="Krijgsveld J."/>
            <person name="Kriventseva E.V."/>
            <person name="Kultz D."/>
            <person name="Laforsch C."/>
            <person name="Lindquist E."/>
            <person name="Lopez J."/>
            <person name="Manak J.R."/>
            <person name="Muller J."/>
            <person name="Pangilinan J."/>
            <person name="Patwardhan R.P."/>
            <person name="Pitluck S."/>
            <person name="Pritham E.J."/>
            <person name="Rechtsteiner A."/>
            <person name="Rho M."/>
            <person name="Rogozin I.B."/>
            <person name="Sakarya O."/>
            <person name="Salamov A."/>
            <person name="Schaack S."/>
            <person name="Shapiro H."/>
            <person name="Shiga Y."/>
            <person name="Skalitzky C."/>
            <person name="Smith Z."/>
            <person name="Souvorov A."/>
            <person name="Sung W."/>
            <person name="Tang Z."/>
            <person name="Tsuchiya D."/>
            <person name="Tu H."/>
            <person name="Vos H."/>
            <person name="Wang M."/>
            <person name="Wolf Y.I."/>
            <person name="Yamagata H."/>
            <person name="Yamada T."/>
            <person name="Ye Y."/>
            <person name="Shaw J.R."/>
            <person name="Andrews J."/>
            <person name="Crease T.J."/>
            <person name="Tang H."/>
            <person name="Lucas S.M."/>
            <person name="Robertson H.M."/>
            <person name="Bork P."/>
            <person name="Koonin E.V."/>
            <person name="Zdobnov E.M."/>
            <person name="Grigoriev I.V."/>
            <person name="Lynch M."/>
            <person name="Boore J.L."/>
        </authorList>
    </citation>
    <scope>NUCLEOTIDE SEQUENCE [LARGE SCALE GENOMIC DNA]</scope>
</reference>
<dbReference type="AlphaFoldDB" id="E9GRJ4"/>
<organism evidence="1 2">
    <name type="scientific">Daphnia pulex</name>
    <name type="common">Water flea</name>
    <dbReference type="NCBI Taxonomy" id="6669"/>
    <lineage>
        <taxon>Eukaryota</taxon>
        <taxon>Metazoa</taxon>
        <taxon>Ecdysozoa</taxon>
        <taxon>Arthropoda</taxon>
        <taxon>Crustacea</taxon>
        <taxon>Branchiopoda</taxon>
        <taxon>Diplostraca</taxon>
        <taxon>Cladocera</taxon>
        <taxon>Anomopoda</taxon>
        <taxon>Daphniidae</taxon>
        <taxon>Daphnia</taxon>
    </lineage>
</organism>
<gene>
    <name evidence="1" type="ORF">DAPPUDRAFT_105705</name>
</gene>
<dbReference type="InParanoid" id="E9GRJ4"/>
<protein>
    <submittedName>
        <fullName evidence="1">Uncharacterized protein</fullName>
    </submittedName>
</protein>
<proteinExistence type="predicted"/>
<evidence type="ECO:0000313" key="1">
    <source>
        <dbReference type="EMBL" id="EFX77905.1"/>
    </source>
</evidence>
<name>E9GRJ4_DAPPU</name>
<dbReference type="EMBL" id="GL732560">
    <property type="protein sequence ID" value="EFX77905.1"/>
    <property type="molecule type" value="Genomic_DNA"/>
</dbReference>
<keyword evidence="2" id="KW-1185">Reference proteome</keyword>
<dbReference type="KEGG" id="dpx:DAPPUDRAFT_105705"/>
<dbReference type="HOGENOM" id="CLU_1760633_0_0_1"/>